<dbReference type="CDD" id="cd12215">
    <property type="entry name" value="ChiC_BD"/>
    <property type="match status" value="2"/>
</dbReference>
<dbReference type="RefSeq" id="WP_263124324.1">
    <property type="nucleotide sequence ID" value="NZ_CP106753.1"/>
</dbReference>
<evidence type="ECO:0000313" key="5">
    <source>
        <dbReference type="Proteomes" id="UP001061302"/>
    </source>
</evidence>
<keyword evidence="2" id="KW-0732">Signal</keyword>
<feature type="signal peptide" evidence="2">
    <location>
        <begin position="1"/>
        <end position="22"/>
    </location>
</feature>
<evidence type="ECO:0000259" key="3">
    <source>
        <dbReference type="SMART" id="SM00495"/>
    </source>
</evidence>
<dbReference type="EMBL" id="CP106753">
    <property type="protein sequence ID" value="UXY14970.1"/>
    <property type="molecule type" value="Genomic_DNA"/>
</dbReference>
<keyword evidence="1" id="KW-0378">Hydrolase</keyword>
<evidence type="ECO:0000256" key="2">
    <source>
        <dbReference type="SAM" id="SignalP"/>
    </source>
</evidence>
<gene>
    <name evidence="4" type="ORF">N8I74_16860</name>
</gene>
<protein>
    <submittedName>
        <fullName evidence="4">Carbohydrate-binding protein</fullName>
    </submittedName>
</protein>
<feature type="domain" description="Chitin-binding type-3" evidence="3">
    <location>
        <begin position="144"/>
        <end position="187"/>
    </location>
</feature>
<dbReference type="InterPro" id="IPR036573">
    <property type="entry name" value="CBM_sf_5/12"/>
</dbReference>
<name>A0ABY6DKT9_9NEIS</name>
<keyword evidence="5" id="KW-1185">Reference proteome</keyword>
<organism evidence="4 5">
    <name type="scientific">Chitiniphilus purpureus</name>
    <dbReference type="NCBI Taxonomy" id="2981137"/>
    <lineage>
        <taxon>Bacteria</taxon>
        <taxon>Pseudomonadati</taxon>
        <taxon>Pseudomonadota</taxon>
        <taxon>Betaproteobacteria</taxon>
        <taxon>Neisseriales</taxon>
        <taxon>Chitinibacteraceae</taxon>
        <taxon>Chitiniphilus</taxon>
    </lineage>
</organism>
<evidence type="ECO:0000256" key="1">
    <source>
        <dbReference type="ARBA" id="ARBA00022801"/>
    </source>
</evidence>
<dbReference type="Proteomes" id="UP001061302">
    <property type="component" value="Chromosome"/>
</dbReference>
<dbReference type="Pfam" id="PF02839">
    <property type="entry name" value="CBM_5_12"/>
    <property type="match status" value="2"/>
</dbReference>
<dbReference type="InterPro" id="IPR003610">
    <property type="entry name" value="CBM5/12"/>
</dbReference>
<dbReference type="SUPFAM" id="SSF51055">
    <property type="entry name" value="Carbohydrate binding domain"/>
    <property type="match status" value="2"/>
</dbReference>
<feature type="domain" description="Chitin-binding type-3" evidence="3">
    <location>
        <begin position="95"/>
        <end position="138"/>
    </location>
</feature>
<dbReference type="SMART" id="SM00495">
    <property type="entry name" value="ChtBD3"/>
    <property type="match status" value="2"/>
</dbReference>
<evidence type="ECO:0000313" key="4">
    <source>
        <dbReference type="EMBL" id="UXY14970.1"/>
    </source>
</evidence>
<dbReference type="Gene3D" id="2.10.10.20">
    <property type="entry name" value="Carbohydrate-binding module superfamily 5/12"/>
    <property type="match status" value="2"/>
</dbReference>
<sequence>MRISQLLAVLLCTAGVAAPALACTPPPPQVVKLPAGPDGKLPVVAPELDPRYPFIPAPTPGMCPTAARFAYRGTIAGLSDSELVARFGSDVVPLAAPWQSAQVYNAGDRVSYQGANYQARWWTHGEAPGSAWGAWQYEEGSALPTAWSANRNYQAGERVLFDGKLFQARWWTQNEQPAVGWGAWNLLGNAPAGQINLGALPGLYSVTVSKAGGELTLNYQAQVVTQYTHRVTADCRVATEASTPAKLAERWEVHVDGARLYNAALTDVLNSGTQPPPPPPVRAPDGSCPVPAGTVLQTNSAATLLRGTAKVPAGPRFVSVWSCIGDQCRPSTLLDHARMGADAVGTPQYVQP</sequence>
<reference evidence="4" key="1">
    <citation type="submission" date="2022-10" db="EMBL/GenBank/DDBJ databases">
        <title>Chitiniphilus purpureus sp. nov., a novel chitin-degrading bacterium isolated from crawfish pond sediment.</title>
        <authorList>
            <person name="Li K."/>
        </authorList>
    </citation>
    <scope>NUCLEOTIDE SEQUENCE</scope>
    <source>
        <strain evidence="4">CD1</strain>
    </source>
</reference>
<proteinExistence type="predicted"/>
<feature type="chain" id="PRO_5046132980" evidence="2">
    <location>
        <begin position="23"/>
        <end position="352"/>
    </location>
</feature>
<accession>A0ABY6DKT9</accession>